<name>A0ABV9DEC7_9BACI</name>
<organism evidence="2 3">
    <name type="scientific">Virgibacillus kekensis</name>
    <dbReference type="NCBI Taxonomy" id="202261"/>
    <lineage>
        <taxon>Bacteria</taxon>
        <taxon>Bacillati</taxon>
        <taxon>Bacillota</taxon>
        <taxon>Bacilli</taxon>
        <taxon>Bacillales</taxon>
        <taxon>Bacillaceae</taxon>
        <taxon>Virgibacillus</taxon>
    </lineage>
</organism>
<gene>
    <name evidence="2" type="ORF">ACFO3D_02950</name>
</gene>
<evidence type="ECO:0000259" key="1">
    <source>
        <dbReference type="PROSITE" id="PS51677"/>
    </source>
</evidence>
<dbReference type="Proteomes" id="UP001595989">
    <property type="component" value="Unassembled WGS sequence"/>
</dbReference>
<dbReference type="InterPro" id="IPR050248">
    <property type="entry name" value="Polysacc_deacetylase_ArnD"/>
</dbReference>
<dbReference type="SUPFAM" id="SSF88713">
    <property type="entry name" value="Glycoside hydrolase/deacetylase"/>
    <property type="match status" value="1"/>
</dbReference>
<accession>A0ABV9DEC7</accession>
<feature type="domain" description="NodB homology" evidence="1">
    <location>
        <begin position="132"/>
        <end position="308"/>
    </location>
</feature>
<dbReference type="Pfam" id="PF01522">
    <property type="entry name" value="Polysacc_deac_1"/>
    <property type="match status" value="1"/>
</dbReference>
<evidence type="ECO:0000313" key="2">
    <source>
        <dbReference type="EMBL" id="MFC4557170.1"/>
    </source>
</evidence>
<dbReference type="InterPro" id="IPR014228">
    <property type="entry name" value="Spore_polysacc_deacetyl_YlxY"/>
</dbReference>
<dbReference type="Gene3D" id="3.20.20.370">
    <property type="entry name" value="Glycoside hydrolase/deacetylase"/>
    <property type="match status" value="1"/>
</dbReference>
<keyword evidence="3" id="KW-1185">Reference proteome</keyword>
<evidence type="ECO:0000313" key="3">
    <source>
        <dbReference type="Proteomes" id="UP001595989"/>
    </source>
</evidence>
<proteinExistence type="predicted"/>
<dbReference type="PANTHER" id="PTHR10587:SF80">
    <property type="entry name" value="CHITOOLIGOSACCHARIDE DEACETYLASE"/>
    <property type="match status" value="1"/>
</dbReference>
<reference evidence="3" key="1">
    <citation type="journal article" date="2019" name="Int. J. Syst. Evol. Microbiol.">
        <title>The Global Catalogue of Microorganisms (GCM) 10K type strain sequencing project: providing services to taxonomists for standard genome sequencing and annotation.</title>
        <authorList>
            <consortium name="The Broad Institute Genomics Platform"/>
            <consortium name="The Broad Institute Genome Sequencing Center for Infectious Disease"/>
            <person name="Wu L."/>
            <person name="Ma J."/>
        </authorList>
    </citation>
    <scope>NUCLEOTIDE SEQUENCE [LARGE SCALE GENOMIC DNA]</scope>
    <source>
        <strain evidence="3">CGMCC 4.7426</strain>
    </source>
</reference>
<dbReference type="NCBIfam" id="TIGR02873">
    <property type="entry name" value="spore_ylxY"/>
    <property type="match status" value="1"/>
</dbReference>
<dbReference type="RefSeq" id="WP_390293107.1">
    <property type="nucleotide sequence ID" value="NZ_JBHSFU010000003.1"/>
</dbReference>
<dbReference type="PANTHER" id="PTHR10587">
    <property type="entry name" value="GLYCOSYL TRANSFERASE-RELATED"/>
    <property type="match status" value="1"/>
</dbReference>
<comment type="caution">
    <text evidence="2">The sequence shown here is derived from an EMBL/GenBank/DDBJ whole genome shotgun (WGS) entry which is preliminary data.</text>
</comment>
<dbReference type="InterPro" id="IPR011330">
    <property type="entry name" value="Glyco_hydro/deAcase_b/a-brl"/>
</dbReference>
<dbReference type="InterPro" id="IPR002509">
    <property type="entry name" value="NODB_dom"/>
</dbReference>
<dbReference type="PROSITE" id="PS51677">
    <property type="entry name" value="NODB"/>
    <property type="match status" value="1"/>
</dbReference>
<sequence>MYRYRSLVNIFLFMLIVMAAFGDNYNPFKINDVRMFSQTVNDAVKTADPLYEEIKEKSREYYEPPQNAVIDEVWKKMPGLNGVKVNVDKSYKQMKKQGKFNESLLVFDQITPEVSLNDLPAAPIYRGHPDKRMVTLLINVSWGSEYIPPILKTLKDHKIKAAFFIEGKWAKENPDYVEMIHEQGHIIGNHAYNHPDMARLSQQQAAEQIQQTNDVIAAIIDKKPEWFAPPSGSFNGGTVKAAHQMNMQTVLWTVDTIDWKNPTVSVMMNRVMNNIHPGATILMHPTASIAQGLGPLIKEIKENNYRIGTISTLLSEER</sequence>
<dbReference type="EMBL" id="JBHSFU010000003">
    <property type="protein sequence ID" value="MFC4557170.1"/>
    <property type="molecule type" value="Genomic_DNA"/>
</dbReference>
<protein>
    <submittedName>
        <fullName evidence="2">Polysaccharide deacetylase family protein</fullName>
    </submittedName>
</protein>
<dbReference type="CDD" id="cd10950">
    <property type="entry name" value="CE4_BsYlxY_like"/>
    <property type="match status" value="1"/>
</dbReference>